<proteinExistence type="inferred from homology"/>
<sequence length="388" mass="43702">MDSVSWKNILDEIALETSPVTYASFFKNTKLTVNDPSGWVLECPNDGVRFILEKKYKTLIEEKLKKHTGSSFSAVSIRSKKITQETKEIGPLFPQRESGENHRMERSGLNPLFTFDNYAVSISNQIAHAASITVANGPGTVYNPLFIWGGVGVGKTHLLHAIGRKIIENTTKKVMYCSAEGFTNMLVESIKNKSTSLFRHKIRDLDALLIDDIQFVSQRDFIQEELFHTFNALTTKKRQVVFTSDKPPKAIKNIEKRLVSRFLSGLVIDVQKPDFELKTAILLIKARLRNVDIDIETAKTVCATLDELREIEGFLLKIMALKSTGIEVGGAQIERLLSHSGVQQSKATNSKDIVREVGKEMGISLKEIRSETRKKNIVLARHICMYFL</sequence>
<dbReference type="PANTHER" id="PTHR30050:SF2">
    <property type="entry name" value="CHROMOSOMAL REPLICATION INITIATOR PROTEIN DNAA"/>
    <property type="match status" value="1"/>
</dbReference>
<keyword evidence="3 9" id="KW-0235">DNA replication</keyword>
<protein>
    <recommendedName>
        <fullName evidence="8 9">Chromosomal replication initiator protein DnaA</fullName>
    </recommendedName>
</protein>
<evidence type="ECO:0000256" key="3">
    <source>
        <dbReference type="ARBA" id="ARBA00022705"/>
    </source>
</evidence>
<gene>
    <name evidence="12" type="primary">dnaA</name>
    <name evidence="12" type="ORF">COU88_01620</name>
</gene>
<dbReference type="PRINTS" id="PR00051">
    <property type="entry name" value="DNAA"/>
</dbReference>
<evidence type="ECO:0000256" key="7">
    <source>
        <dbReference type="ARBA" id="ARBA00023125"/>
    </source>
</evidence>
<dbReference type="Gene3D" id="3.30.300.180">
    <property type="match status" value="1"/>
</dbReference>
<dbReference type="InterPro" id="IPR010921">
    <property type="entry name" value="Trp_repressor/repl_initiator"/>
</dbReference>
<comment type="similarity">
    <text evidence="1 10">Belongs to the DnaA family.</text>
</comment>
<feature type="non-terminal residue" evidence="12">
    <location>
        <position position="388"/>
    </location>
</feature>
<dbReference type="InterPro" id="IPR013159">
    <property type="entry name" value="DnaA_C"/>
</dbReference>
<evidence type="ECO:0000256" key="9">
    <source>
        <dbReference type="RuleBase" id="RU000577"/>
    </source>
</evidence>
<evidence type="ECO:0000256" key="5">
    <source>
        <dbReference type="ARBA" id="ARBA00022840"/>
    </source>
</evidence>
<evidence type="ECO:0000256" key="6">
    <source>
        <dbReference type="ARBA" id="ARBA00023121"/>
    </source>
</evidence>
<comment type="function">
    <text evidence="9">Plays an essential role in the initiation and regulation of chromosomal replication. ATP-DnaA binds to the origin of replication (oriC) to initiate formation of the DNA replication initiation complex once per cell cycle. Binds the DnaA box (a 9 base pair repeat at the origin) and separates the double-stranded (ds)DNA. Forms a right-handed helical filament on oriC DNA; dsDNA binds to the exterior of the filament while single-stranded (ss)DNA is stabiized in the filament's interior. The ATP-DnaA-oriC complex binds and stabilizes one strand of the AT-rich DNA unwinding element (DUE), permitting loading of DNA polymerase. After initiation quickly degrades to an ADP-DnaA complex that is not apt for DNA replication. Binds acidic phospholipids.</text>
</comment>
<dbReference type="PANTHER" id="PTHR30050">
    <property type="entry name" value="CHROMOSOMAL REPLICATION INITIATOR PROTEIN DNAA"/>
    <property type="match status" value="1"/>
</dbReference>
<dbReference type="Proteomes" id="UP000229554">
    <property type="component" value="Unassembled WGS sequence"/>
</dbReference>
<dbReference type="CDD" id="cd00009">
    <property type="entry name" value="AAA"/>
    <property type="match status" value="1"/>
</dbReference>
<dbReference type="InterPro" id="IPR027417">
    <property type="entry name" value="P-loop_NTPase"/>
</dbReference>
<evidence type="ECO:0000313" key="13">
    <source>
        <dbReference type="Proteomes" id="UP000229554"/>
    </source>
</evidence>
<dbReference type="InterPro" id="IPR038454">
    <property type="entry name" value="DnaA_N_sf"/>
</dbReference>
<evidence type="ECO:0000256" key="2">
    <source>
        <dbReference type="ARBA" id="ARBA00022490"/>
    </source>
</evidence>
<reference evidence="13" key="1">
    <citation type="submission" date="2017-09" db="EMBL/GenBank/DDBJ databases">
        <title>Depth-based differentiation of microbial function through sediment-hosted aquifers and enrichment of novel symbionts in the deep terrestrial subsurface.</title>
        <authorList>
            <person name="Probst A.J."/>
            <person name="Ladd B."/>
            <person name="Jarett J.K."/>
            <person name="Geller-Mcgrath D.E."/>
            <person name="Sieber C.M.K."/>
            <person name="Emerson J.B."/>
            <person name="Anantharaman K."/>
            <person name="Thomas B.C."/>
            <person name="Malmstrom R."/>
            <person name="Stieglmeier M."/>
            <person name="Klingl A."/>
            <person name="Woyke T."/>
            <person name="Ryan C.M."/>
            <person name="Banfield J.F."/>
        </authorList>
    </citation>
    <scope>NUCLEOTIDE SEQUENCE [LARGE SCALE GENOMIC DNA]</scope>
</reference>
<evidence type="ECO:0000259" key="11">
    <source>
        <dbReference type="SMART" id="SM00382"/>
    </source>
</evidence>
<dbReference type="Pfam" id="PF00308">
    <property type="entry name" value="Bac_DnaA"/>
    <property type="match status" value="1"/>
</dbReference>
<evidence type="ECO:0000256" key="8">
    <source>
        <dbReference type="NCBIfam" id="TIGR00362"/>
    </source>
</evidence>
<dbReference type="Pfam" id="PF08299">
    <property type="entry name" value="Bac_DnaA_C"/>
    <property type="match status" value="1"/>
</dbReference>
<dbReference type="GO" id="GO:0003688">
    <property type="term" value="F:DNA replication origin binding"/>
    <property type="evidence" value="ECO:0007669"/>
    <property type="project" value="UniProtKB-UniRule"/>
</dbReference>
<dbReference type="InterPro" id="IPR020591">
    <property type="entry name" value="Chromosome_initiator_DnaA-like"/>
</dbReference>
<dbReference type="GO" id="GO:0006275">
    <property type="term" value="P:regulation of DNA replication"/>
    <property type="evidence" value="ECO:0007669"/>
    <property type="project" value="UniProtKB-UniRule"/>
</dbReference>
<evidence type="ECO:0000313" key="12">
    <source>
        <dbReference type="EMBL" id="PJE63048.1"/>
    </source>
</evidence>
<dbReference type="GO" id="GO:0005524">
    <property type="term" value="F:ATP binding"/>
    <property type="evidence" value="ECO:0007669"/>
    <property type="project" value="UniProtKB-UniRule"/>
</dbReference>
<evidence type="ECO:0000256" key="10">
    <source>
        <dbReference type="RuleBase" id="RU004227"/>
    </source>
</evidence>
<dbReference type="SUPFAM" id="SSF48295">
    <property type="entry name" value="TrpR-like"/>
    <property type="match status" value="1"/>
</dbReference>
<dbReference type="NCBIfam" id="TIGR00362">
    <property type="entry name" value="DnaA"/>
    <property type="match status" value="1"/>
</dbReference>
<keyword evidence="5 9" id="KW-0067">ATP-binding</keyword>
<feature type="domain" description="AAA+ ATPase" evidence="11">
    <location>
        <begin position="141"/>
        <end position="274"/>
    </location>
</feature>
<keyword evidence="2" id="KW-0963">Cytoplasm</keyword>
<dbReference type="Gene3D" id="3.40.50.300">
    <property type="entry name" value="P-loop containing nucleotide triphosphate hydrolases"/>
    <property type="match status" value="1"/>
</dbReference>
<dbReference type="Gene3D" id="1.10.1750.10">
    <property type="match status" value="1"/>
</dbReference>
<dbReference type="InterPro" id="IPR003593">
    <property type="entry name" value="AAA+_ATPase"/>
</dbReference>
<dbReference type="GO" id="GO:0006270">
    <property type="term" value="P:DNA replication initiation"/>
    <property type="evidence" value="ECO:0007669"/>
    <property type="project" value="UniProtKB-UniRule"/>
</dbReference>
<dbReference type="SUPFAM" id="SSF52540">
    <property type="entry name" value="P-loop containing nucleoside triphosphate hydrolases"/>
    <property type="match status" value="1"/>
</dbReference>
<dbReference type="EMBL" id="PFED01000067">
    <property type="protein sequence ID" value="PJE63048.1"/>
    <property type="molecule type" value="Genomic_DNA"/>
</dbReference>
<comment type="caution">
    <text evidence="12">The sequence shown here is derived from an EMBL/GenBank/DDBJ whole genome shotgun (WGS) entry which is preliminary data.</text>
</comment>
<evidence type="ECO:0000256" key="1">
    <source>
        <dbReference type="ARBA" id="ARBA00006583"/>
    </source>
</evidence>
<accession>A0A2M8KSZ4</accession>
<keyword evidence="7 9" id="KW-0238">DNA-binding</keyword>
<dbReference type="InterPro" id="IPR013317">
    <property type="entry name" value="DnaA_dom"/>
</dbReference>
<name>A0A2M8KSZ4_9BACT</name>
<evidence type="ECO:0000256" key="4">
    <source>
        <dbReference type="ARBA" id="ARBA00022741"/>
    </source>
</evidence>
<dbReference type="InterPro" id="IPR001957">
    <property type="entry name" value="Chromosome_initiator_DnaA"/>
</dbReference>
<dbReference type="SMART" id="SM00382">
    <property type="entry name" value="AAA"/>
    <property type="match status" value="1"/>
</dbReference>
<dbReference type="AlphaFoldDB" id="A0A2M8KSZ4"/>
<dbReference type="GO" id="GO:0005886">
    <property type="term" value="C:plasma membrane"/>
    <property type="evidence" value="ECO:0007669"/>
    <property type="project" value="TreeGrafter"/>
</dbReference>
<keyword evidence="4 9" id="KW-0547">Nucleotide-binding</keyword>
<organism evidence="12 13">
    <name type="scientific">Candidatus Roizmanbacteria bacterium CG10_big_fil_rev_8_21_14_0_10_39_6</name>
    <dbReference type="NCBI Taxonomy" id="1974853"/>
    <lineage>
        <taxon>Bacteria</taxon>
        <taxon>Candidatus Roizmaniibacteriota</taxon>
    </lineage>
</organism>
<dbReference type="GO" id="GO:0008289">
    <property type="term" value="F:lipid binding"/>
    <property type="evidence" value="ECO:0007669"/>
    <property type="project" value="UniProtKB-KW"/>
</dbReference>
<keyword evidence="6" id="KW-0446">Lipid-binding</keyword>